<reference evidence="1" key="1">
    <citation type="journal article" date="2014" name="Front. Microbiol.">
        <title>High frequency of phylogenetically diverse reductive dehalogenase-homologous genes in deep subseafloor sedimentary metagenomes.</title>
        <authorList>
            <person name="Kawai M."/>
            <person name="Futagami T."/>
            <person name="Toyoda A."/>
            <person name="Takaki Y."/>
            <person name="Nishi S."/>
            <person name="Hori S."/>
            <person name="Arai W."/>
            <person name="Tsubouchi T."/>
            <person name="Morono Y."/>
            <person name="Uchiyama I."/>
            <person name="Ito T."/>
            <person name="Fujiyama A."/>
            <person name="Inagaki F."/>
            <person name="Takami H."/>
        </authorList>
    </citation>
    <scope>NUCLEOTIDE SEQUENCE</scope>
    <source>
        <strain evidence="1">Expedition CK06-06</strain>
    </source>
</reference>
<proteinExistence type="predicted"/>
<organism evidence="1">
    <name type="scientific">marine sediment metagenome</name>
    <dbReference type="NCBI Taxonomy" id="412755"/>
    <lineage>
        <taxon>unclassified sequences</taxon>
        <taxon>metagenomes</taxon>
        <taxon>ecological metagenomes</taxon>
    </lineage>
</organism>
<dbReference type="Pfam" id="PF08843">
    <property type="entry name" value="AbiEii"/>
    <property type="match status" value="1"/>
</dbReference>
<gene>
    <name evidence="1" type="ORF">S03H2_09032</name>
</gene>
<protein>
    <recommendedName>
        <fullName evidence="2">Nucleotidyl transferase AbiEii/AbiGii toxin family protein</fullName>
    </recommendedName>
</protein>
<accession>X1EL62</accession>
<dbReference type="InterPro" id="IPR014942">
    <property type="entry name" value="AbiEii"/>
</dbReference>
<evidence type="ECO:0008006" key="2">
    <source>
        <dbReference type="Google" id="ProtNLM"/>
    </source>
</evidence>
<name>X1EL62_9ZZZZ</name>
<dbReference type="EMBL" id="BARU01004507">
    <property type="protein sequence ID" value="GAH21070.1"/>
    <property type="molecule type" value="Genomic_DNA"/>
</dbReference>
<evidence type="ECO:0000313" key="1">
    <source>
        <dbReference type="EMBL" id="GAH21070.1"/>
    </source>
</evidence>
<comment type="caution">
    <text evidence="1">The sequence shown here is derived from an EMBL/GenBank/DDBJ whole genome shotgun (WGS) entry which is preliminary data.</text>
</comment>
<sequence>LQKRGVVARFSEDLDFTMTGEIEAEKLQRSAVRALQAYNYPARTDSEKEDERGMSFRLRIEGPLFNGHRNSLASLRVEVSKREKVLLPASRDEISPPYTDVMPYVLSSMDLREVLAEKVRTLATRSKARDLYDVAQLTGQGVTVDIDIVEKKMEWGDEIFDGAKVLERSTHLRSGWDKELESLMEHIPSFDEALSALEGLLEELGP</sequence>
<dbReference type="Gene3D" id="3.10.450.620">
    <property type="entry name" value="JHP933, nucleotidyltransferase-like core domain"/>
    <property type="match status" value="1"/>
</dbReference>
<dbReference type="AlphaFoldDB" id="X1EL62"/>
<feature type="non-terminal residue" evidence="1">
    <location>
        <position position="1"/>
    </location>
</feature>